<proteinExistence type="predicted"/>
<dbReference type="RefSeq" id="WP_161838208.1">
    <property type="nucleotide sequence ID" value="NZ_CP048000.1"/>
</dbReference>
<protein>
    <submittedName>
        <fullName evidence="1">Uncharacterized protein</fullName>
    </submittedName>
</protein>
<keyword evidence="2" id="KW-1185">Reference proteome</keyword>
<dbReference type="EMBL" id="CP048000">
    <property type="protein sequence ID" value="QHQ61383.1"/>
    <property type="molecule type" value="Genomic_DNA"/>
</dbReference>
<name>A0A6P1TLT1_9FIRM</name>
<gene>
    <name evidence="1" type="ORF">Ana3638_11870</name>
</gene>
<dbReference type="KEGG" id="anr:Ana3638_11870"/>
<sequence>MKPDNLREWIVSLTDDIEFEYLDIFGSICPFSKNNISVTYNGITKDYDNIDEVMTDKFFNGKSLIEISELLIF</sequence>
<evidence type="ECO:0000313" key="2">
    <source>
        <dbReference type="Proteomes" id="UP000464314"/>
    </source>
</evidence>
<evidence type="ECO:0000313" key="1">
    <source>
        <dbReference type="EMBL" id="QHQ61383.1"/>
    </source>
</evidence>
<organism evidence="1 2">
    <name type="scientific">Anaerocolumna sedimenticola</name>
    <dbReference type="NCBI Taxonomy" id="2696063"/>
    <lineage>
        <taxon>Bacteria</taxon>
        <taxon>Bacillati</taxon>
        <taxon>Bacillota</taxon>
        <taxon>Clostridia</taxon>
        <taxon>Lachnospirales</taxon>
        <taxon>Lachnospiraceae</taxon>
        <taxon>Anaerocolumna</taxon>
    </lineage>
</organism>
<reference evidence="1 2" key="1">
    <citation type="submission" date="2020-01" db="EMBL/GenBank/DDBJ databases">
        <title>Genome analysis of Anaerocolumna sp. CBA3638.</title>
        <authorList>
            <person name="Kim J."/>
            <person name="Roh S.W."/>
        </authorList>
    </citation>
    <scope>NUCLEOTIDE SEQUENCE [LARGE SCALE GENOMIC DNA]</scope>
    <source>
        <strain evidence="1 2">CBA3638</strain>
    </source>
</reference>
<accession>A0A6P1TLT1</accession>
<dbReference type="AlphaFoldDB" id="A0A6P1TLT1"/>
<dbReference type="Proteomes" id="UP000464314">
    <property type="component" value="Chromosome"/>
</dbReference>